<dbReference type="Pfam" id="PF00733">
    <property type="entry name" value="Asn_synthase"/>
    <property type="match status" value="1"/>
</dbReference>
<dbReference type="SUPFAM" id="SSF56235">
    <property type="entry name" value="N-terminal nucleophile aminohydrolases (Ntn hydrolases)"/>
    <property type="match status" value="1"/>
</dbReference>
<dbReference type="Gene3D" id="3.60.20.10">
    <property type="entry name" value="Glutamine Phosphoribosylpyrophosphate, subunit 1, domain 1"/>
    <property type="match status" value="1"/>
</dbReference>
<dbReference type="SUPFAM" id="SSF52402">
    <property type="entry name" value="Adenine nucleotide alpha hydrolases-like"/>
    <property type="match status" value="1"/>
</dbReference>
<dbReference type="RefSeq" id="WP_309203105.1">
    <property type="nucleotide sequence ID" value="NZ_CP133548.1"/>
</dbReference>
<dbReference type="KEGG" id="plei:Q9312_03210"/>
<comment type="similarity">
    <text evidence="2">Belongs to the asparagine synthetase family.</text>
</comment>
<dbReference type="GO" id="GO:0004066">
    <property type="term" value="F:asparagine synthase (glutamine-hydrolyzing) activity"/>
    <property type="evidence" value="ECO:0007669"/>
    <property type="project" value="UniProtKB-EC"/>
</dbReference>
<evidence type="ECO:0000313" key="12">
    <source>
        <dbReference type="Proteomes" id="UP001239782"/>
    </source>
</evidence>
<keyword evidence="5 9" id="KW-0067">ATP-binding</keyword>
<dbReference type="AlphaFoldDB" id="A0AA51X741"/>
<dbReference type="GO" id="GO:0005829">
    <property type="term" value="C:cytosol"/>
    <property type="evidence" value="ECO:0007669"/>
    <property type="project" value="TreeGrafter"/>
</dbReference>
<evidence type="ECO:0000256" key="7">
    <source>
        <dbReference type="ARBA" id="ARBA00048741"/>
    </source>
</evidence>
<dbReference type="CDD" id="cd01991">
    <property type="entry name" value="Asn_synthase_B_C"/>
    <property type="match status" value="1"/>
</dbReference>
<protein>
    <recommendedName>
        <fullName evidence="3">asparagine synthase (glutamine-hydrolyzing)</fullName>
        <ecNumber evidence="3">6.3.5.4</ecNumber>
    </recommendedName>
</protein>
<evidence type="ECO:0000256" key="1">
    <source>
        <dbReference type="ARBA" id="ARBA00005187"/>
    </source>
</evidence>
<keyword evidence="6 8" id="KW-0315">Glutamine amidotransferase</keyword>
<keyword evidence="4 9" id="KW-0547">Nucleotide-binding</keyword>
<keyword evidence="12" id="KW-1185">Reference proteome</keyword>
<evidence type="ECO:0000256" key="8">
    <source>
        <dbReference type="PIRSR" id="PIRSR001589-1"/>
    </source>
</evidence>
<reference evidence="11 12" key="1">
    <citation type="submission" date="2023-08" db="EMBL/GenBank/DDBJ databases">
        <title>Pleionea litopenaei sp. nov., isolated from stomach of juvenile Litopenaeus vannamei.</title>
        <authorList>
            <person name="Rho A.M."/>
            <person name="Hwang C.Y."/>
        </authorList>
    </citation>
    <scope>NUCLEOTIDE SEQUENCE [LARGE SCALE GENOMIC DNA]</scope>
    <source>
        <strain evidence="11 12">HL-JVS1</strain>
    </source>
</reference>
<dbReference type="InterPro" id="IPR006426">
    <property type="entry name" value="Asn_synth_AEB"/>
</dbReference>
<dbReference type="InterPro" id="IPR029055">
    <property type="entry name" value="Ntn_hydrolases_N"/>
</dbReference>
<feature type="binding site" evidence="9">
    <location>
        <position position="99"/>
    </location>
    <ligand>
        <name>L-glutamine</name>
        <dbReference type="ChEBI" id="CHEBI:58359"/>
    </ligand>
</feature>
<evidence type="ECO:0000259" key="10">
    <source>
        <dbReference type="PROSITE" id="PS51278"/>
    </source>
</evidence>
<dbReference type="GO" id="GO:0005524">
    <property type="term" value="F:ATP binding"/>
    <property type="evidence" value="ECO:0007669"/>
    <property type="project" value="UniProtKB-KW"/>
</dbReference>
<evidence type="ECO:0000256" key="3">
    <source>
        <dbReference type="ARBA" id="ARBA00012737"/>
    </source>
</evidence>
<dbReference type="PANTHER" id="PTHR43284:SF1">
    <property type="entry name" value="ASPARAGINE SYNTHETASE"/>
    <property type="match status" value="1"/>
</dbReference>
<dbReference type="NCBIfam" id="TIGR01536">
    <property type="entry name" value="asn_synth_AEB"/>
    <property type="match status" value="1"/>
</dbReference>
<dbReference type="GO" id="GO:0006529">
    <property type="term" value="P:asparagine biosynthetic process"/>
    <property type="evidence" value="ECO:0007669"/>
    <property type="project" value="UniProtKB-KW"/>
</dbReference>
<dbReference type="Proteomes" id="UP001239782">
    <property type="component" value="Chromosome"/>
</dbReference>
<dbReference type="InterPro" id="IPR033738">
    <property type="entry name" value="AsnB_N"/>
</dbReference>
<proteinExistence type="inferred from homology"/>
<keyword evidence="11" id="KW-0436">Ligase</keyword>
<accession>A0AA51X741</accession>
<comment type="catalytic activity">
    <reaction evidence="7">
        <text>L-aspartate + L-glutamine + ATP + H2O = L-asparagine + L-glutamate + AMP + diphosphate + H(+)</text>
        <dbReference type="Rhea" id="RHEA:12228"/>
        <dbReference type="ChEBI" id="CHEBI:15377"/>
        <dbReference type="ChEBI" id="CHEBI:15378"/>
        <dbReference type="ChEBI" id="CHEBI:29985"/>
        <dbReference type="ChEBI" id="CHEBI:29991"/>
        <dbReference type="ChEBI" id="CHEBI:30616"/>
        <dbReference type="ChEBI" id="CHEBI:33019"/>
        <dbReference type="ChEBI" id="CHEBI:58048"/>
        <dbReference type="ChEBI" id="CHEBI:58359"/>
        <dbReference type="ChEBI" id="CHEBI:456215"/>
        <dbReference type="EC" id="6.3.5.4"/>
    </reaction>
</comment>
<organism evidence="11 12">
    <name type="scientific">Pleionea litopenaei</name>
    <dbReference type="NCBI Taxonomy" id="3070815"/>
    <lineage>
        <taxon>Bacteria</taxon>
        <taxon>Pseudomonadati</taxon>
        <taxon>Pseudomonadota</taxon>
        <taxon>Gammaproteobacteria</taxon>
        <taxon>Oceanospirillales</taxon>
        <taxon>Pleioneaceae</taxon>
        <taxon>Pleionea</taxon>
    </lineage>
</organism>
<evidence type="ECO:0000256" key="9">
    <source>
        <dbReference type="PIRSR" id="PIRSR001589-2"/>
    </source>
</evidence>
<dbReference type="PIRSF" id="PIRSF001589">
    <property type="entry name" value="Asn_synthetase_glu-h"/>
    <property type="match status" value="1"/>
</dbReference>
<dbReference type="Pfam" id="PF13537">
    <property type="entry name" value="GATase_7"/>
    <property type="match status" value="1"/>
</dbReference>
<keyword evidence="8" id="KW-0061">Asparagine biosynthesis</keyword>
<keyword evidence="8" id="KW-0028">Amino-acid biosynthesis</keyword>
<feature type="active site" description="For GATase activity" evidence="8">
    <location>
        <position position="2"/>
    </location>
</feature>
<dbReference type="InterPro" id="IPR014729">
    <property type="entry name" value="Rossmann-like_a/b/a_fold"/>
</dbReference>
<gene>
    <name evidence="11" type="primary">asnB</name>
    <name evidence="11" type="ORF">Q9312_03210</name>
</gene>
<evidence type="ECO:0000256" key="4">
    <source>
        <dbReference type="ARBA" id="ARBA00022741"/>
    </source>
</evidence>
<feature type="binding site" evidence="9">
    <location>
        <position position="290"/>
    </location>
    <ligand>
        <name>ATP</name>
        <dbReference type="ChEBI" id="CHEBI:30616"/>
    </ligand>
</feature>
<dbReference type="PANTHER" id="PTHR43284">
    <property type="entry name" value="ASPARAGINE SYNTHETASE (GLUTAMINE-HYDROLYZING)"/>
    <property type="match status" value="1"/>
</dbReference>
<dbReference type="Gene3D" id="3.40.50.620">
    <property type="entry name" value="HUPs"/>
    <property type="match status" value="1"/>
</dbReference>
<feature type="domain" description="Glutamine amidotransferase type-2" evidence="10">
    <location>
        <begin position="2"/>
        <end position="211"/>
    </location>
</feature>
<dbReference type="InterPro" id="IPR051786">
    <property type="entry name" value="ASN_synthetase/amidase"/>
</dbReference>
<name>A0AA51X741_9GAMM</name>
<dbReference type="PROSITE" id="PS51278">
    <property type="entry name" value="GATASE_TYPE_2"/>
    <property type="match status" value="1"/>
</dbReference>
<dbReference type="EC" id="6.3.5.4" evidence="3"/>
<dbReference type="EMBL" id="CP133548">
    <property type="protein sequence ID" value="WMS87937.1"/>
    <property type="molecule type" value="Genomic_DNA"/>
</dbReference>
<evidence type="ECO:0000256" key="2">
    <source>
        <dbReference type="ARBA" id="ARBA00005752"/>
    </source>
</evidence>
<dbReference type="InterPro" id="IPR001962">
    <property type="entry name" value="Asn_synthase"/>
</dbReference>
<evidence type="ECO:0000256" key="5">
    <source>
        <dbReference type="ARBA" id="ARBA00022840"/>
    </source>
</evidence>
<comment type="pathway">
    <text evidence="1">Amino-acid biosynthesis; L-asparagine biosynthesis; L-asparagine from L-aspartate (L-Gln route): step 1/1.</text>
</comment>
<evidence type="ECO:0000313" key="11">
    <source>
        <dbReference type="EMBL" id="WMS87937.1"/>
    </source>
</evidence>
<sequence length="673" mass="77790">MCGFSGCLNFNQPNYCSLDVLKSMGSMLENRGPDDENIYQDSSLSFVFRRLSIVDLSGGAQPIWDSEGRYWVAVNGEIYNHKELKEQYFPTINFATQSDSEIVLHLYKKLGPEAFSKLNGMFAVCIYDSHSQTLTLARDRLGIKPLYYSSHDKGFHFSSELKALLIHPDVSKTINWQDSQVIGLQDNEIIPTYVEGVRHFPAGHYVEIAQDMKIEITPFWNIKAYLTEDKEQQLNENEIEQQYLALLKQSVNYRLMSDVPVGIFLSGGLDSSILAALAVEQNPDIHCFTVVESNTCRSGDVDNAKLVCDKLNINFHPILFDRTEMIERFNLYELERMIHVMESPRFDLEWYYKSELHRAAKNIVPELKVILLGQGADEFAGGYSRTLTSPWQNWEEYISGEVAPSLKERQIHQHHVPERFQDLIDAIPDDLSITNAYKKKMHALCYQLQHFNLWHEDRTSSFHGIESRVPYLDHRLVEFLSTVPSEFHESLFWNKTLIRKTVKELMNFYPDDHAKVPFFLSDDNTSIDQVAKLICKNVYDEFEEKYLVSNKSYFSQSSLRNLFEQSQQNNPESSGCAWQLIEIMSLVIFEDFIKRTESFVKTTRSAQQPIYPEISVDQWSSTIDQLKKGNETDFQNQWSMDSIVAIPEHCEIVNPLSEEDGNTVLILLLRKKN</sequence>
<evidence type="ECO:0000256" key="6">
    <source>
        <dbReference type="ARBA" id="ARBA00022962"/>
    </source>
</evidence>
<dbReference type="InterPro" id="IPR017932">
    <property type="entry name" value="GATase_2_dom"/>
</dbReference>
<dbReference type="CDD" id="cd00712">
    <property type="entry name" value="AsnB"/>
    <property type="match status" value="1"/>
</dbReference>